<keyword evidence="4" id="KW-0092">Biotin</keyword>
<dbReference type="RefSeq" id="WP_145201183.1">
    <property type="nucleotide sequence ID" value="NZ_CP036434.1"/>
</dbReference>
<gene>
    <name evidence="8" type="primary">accA1</name>
    <name evidence="8" type="ORF">Poly30_40170</name>
</gene>
<dbReference type="PROSITE" id="PS50979">
    <property type="entry name" value="BC"/>
    <property type="match status" value="1"/>
</dbReference>
<evidence type="ECO:0000313" key="9">
    <source>
        <dbReference type="Proteomes" id="UP000320390"/>
    </source>
</evidence>
<evidence type="ECO:0000259" key="6">
    <source>
        <dbReference type="PROSITE" id="PS50975"/>
    </source>
</evidence>
<dbReference type="PROSITE" id="PS50975">
    <property type="entry name" value="ATP_GRASP"/>
    <property type="match status" value="1"/>
</dbReference>
<dbReference type="GO" id="GO:0016874">
    <property type="term" value="F:ligase activity"/>
    <property type="evidence" value="ECO:0007669"/>
    <property type="project" value="UniProtKB-KW"/>
</dbReference>
<dbReference type="InterPro" id="IPR050856">
    <property type="entry name" value="Biotin_carboxylase_complex"/>
</dbReference>
<dbReference type="InterPro" id="IPR011764">
    <property type="entry name" value="Biotin_carboxylation_dom"/>
</dbReference>
<dbReference type="SMART" id="SM00878">
    <property type="entry name" value="Biotin_carb_C"/>
    <property type="match status" value="1"/>
</dbReference>
<feature type="domain" description="ATP-grasp" evidence="6">
    <location>
        <begin position="120"/>
        <end position="316"/>
    </location>
</feature>
<dbReference type="SUPFAM" id="SSF52440">
    <property type="entry name" value="PreATP-grasp domain"/>
    <property type="match status" value="1"/>
</dbReference>
<dbReference type="PROSITE" id="PS00867">
    <property type="entry name" value="CPSASE_2"/>
    <property type="match status" value="1"/>
</dbReference>
<dbReference type="InterPro" id="IPR011054">
    <property type="entry name" value="Rudment_hybrid_motif"/>
</dbReference>
<dbReference type="NCBIfam" id="NF006367">
    <property type="entry name" value="PRK08591.1"/>
    <property type="match status" value="1"/>
</dbReference>
<dbReference type="OrthoDB" id="249215at2"/>
<dbReference type="PROSITE" id="PS00866">
    <property type="entry name" value="CPSASE_1"/>
    <property type="match status" value="1"/>
</dbReference>
<keyword evidence="2 5" id="KW-0547">Nucleotide-binding</keyword>
<name>A0A518EWL9_9BACT</name>
<dbReference type="FunFam" id="3.30.470.20:FF:000028">
    <property type="entry name" value="Methylcrotonoyl-CoA carboxylase subunit alpha, mitochondrial"/>
    <property type="match status" value="1"/>
</dbReference>
<dbReference type="FunFam" id="3.40.50.20:FF:000010">
    <property type="entry name" value="Propionyl-CoA carboxylase subunit alpha"/>
    <property type="match status" value="1"/>
</dbReference>
<reference evidence="8 9" key="1">
    <citation type="submission" date="2019-02" db="EMBL/GenBank/DDBJ databases">
        <title>Deep-cultivation of Planctomycetes and their phenomic and genomic characterization uncovers novel biology.</title>
        <authorList>
            <person name="Wiegand S."/>
            <person name="Jogler M."/>
            <person name="Boedeker C."/>
            <person name="Pinto D."/>
            <person name="Vollmers J."/>
            <person name="Rivas-Marin E."/>
            <person name="Kohn T."/>
            <person name="Peeters S.H."/>
            <person name="Heuer A."/>
            <person name="Rast P."/>
            <person name="Oberbeckmann S."/>
            <person name="Bunk B."/>
            <person name="Jeske O."/>
            <person name="Meyerdierks A."/>
            <person name="Storesund J.E."/>
            <person name="Kallscheuer N."/>
            <person name="Luecker S."/>
            <person name="Lage O.M."/>
            <person name="Pohl T."/>
            <person name="Merkel B.J."/>
            <person name="Hornburger P."/>
            <person name="Mueller R.-W."/>
            <person name="Bruemmer F."/>
            <person name="Labrenz M."/>
            <person name="Spormann A.M."/>
            <person name="Op den Camp H."/>
            <person name="Overmann J."/>
            <person name="Amann R."/>
            <person name="Jetten M.S.M."/>
            <person name="Mascher T."/>
            <person name="Medema M.H."/>
            <person name="Devos D.P."/>
            <person name="Kaster A.-K."/>
            <person name="Ovreas L."/>
            <person name="Rohde M."/>
            <person name="Galperin M.Y."/>
            <person name="Jogler C."/>
        </authorList>
    </citation>
    <scope>NUCLEOTIDE SEQUENCE [LARGE SCALE GENOMIC DNA]</scope>
    <source>
        <strain evidence="8 9">Poly30</strain>
    </source>
</reference>
<dbReference type="EMBL" id="CP036434">
    <property type="protein sequence ID" value="QDV08470.1"/>
    <property type="molecule type" value="Genomic_DNA"/>
</dbReference>
<evidence type="ECO:0000259" key="7">
    <source>
        <dbReference type="PROSITE" id="PS50979"/>
    </source>
</evidence>
<accession>A0A518EWL9</accession>
<dbReference type="InterPro" id="IPR016185">
    <property type="entry name" value="PreATP-grasp_dom_sf"/>
</dbReference>
<evidence type="ECO:0000256" key="1">
    <source>
        <dbReference type="ARBA" id="ARBA00022598"/>
    </source>
</evidence>
<dbReference type="SUPFAM" id="SSF56059">
    <property type="entry name" value="Glutathione synthetase ATP-binding domain-like"/>
    <property type="match status" value="1"/>
</dbReference>
<keyword evidence="9" id="KW-1185">Reference proteome</keyword>
<keyword evidence="3 5" id="KW-0067">ATP-binding</keyword>
<evidence type="ECO:0000256" key="4">
    <source>
        <dbReference type="ARBA" id="ARBA00023267"/>
    </source>
</evidence>
<sequence length="504" mass="54905">MFKRILIANRGEIALRVIRTAREMGIECVAVYSEVDARALHTRMAHVAVPLGGKLPSESYLDMNKVIQAAKDTGAEAIHPGYGFLSENAEFARRVVDAGLAWIGPPPSAIETMGDKIISRRAMREAGVPCVPGLVDPVADVEEAVKEAEAIGYPIAIKAAAGGGGKGIRVVREPSEMKSAFRAASGEAVASFGDGRLYLERYLDRPRHIEVQVMFDSHGNGVHFFERECSIQRRHQKLVEEAPSSIIDEETRARMGEVAIQAGKAVGYCGAGTVEFLWSGGEFFFLEMNTRLQVEHPITEMITGVDLVREQLRVAAGEELGYGQDALSINGHSIEVRINAENPFNGFLPSTGTLHNLRAPGGPWVRLDTAMYRGLEVGLQYDPMLGKLIVWGANREQAIERMIRAIQEMNVGGVHTGLPAALQVLEHEAFRKGDIDTHFLESLTITSPEKYEALAAVAAAIYRHKLAKRRALAPADAARTGWTARARGETAAYVKRAGHSTSFS</sequence>
<dbReference type="SUPFAM" id="SSF51246">
    <property type="entry name" value="Rudiment single hybrid motif"/>
    <property type="match status" value="1"/>
</dbReference>
<evidence type="ECO:0000256" key="5">
    <source>
        <dbReference type="PROSITE-ProRule" id="PRU00409"/>
    </source>
</evidence>
<dbReference type="Proteomes" id="UP000320390">
    <property type="component" value="Chromosome"/>
</dbReference>
<dbReference type="Pfam" id="PF02785">
    <property type="entry name" value="Biotin_carb_C"/>
    <property type="match status" value="1"/>
</dbReference>
<proteinExistence type="predicted"/>
<dbReference type="FunFam" id="3.30.1490.20:FF:000003">
    <property type="entry name" value="acetyl-CoA carboxylase isoform X1"/>
    <property type="match status" value="1"/>
</dbReference>
<dbReference type="InterPro" id="IPR011761">
    <property type="entry name" value="ATP-grasp"/>
</dbReference>
<evidence type="ECO:0000256" key="3">
    <source>
        <dbReference type="ARBA" id="ARBA00022840"/>
    </source>
</evidence>
<organism evidence="8 9">
    <name type="scientific">Saltatorellus ferox</name>
    <dbReference type="NCBI Taxonomy" id="2528018"/>
    <lineage>
        <taxon>Bacteria</taxon>
        <taxon>Pseudomonadati</taxon>
        <taxon>Planctomycetota</taxon>
        <taxon>Planctomycetia</taxon>
        <taxon>Planctomycetia incertae sedis</taxon>
        <taxon>Saltatorellus</taxon>
    </lineage>
</organism>
<dbReference type="PANTHER" id="PTHR18866:SF33">
    <property type="entry name" value="METHYLCROTONOYL-COA CARBOXYLASE SUBUNIT ALPHA, MITOCHONDRIAL-RELATED"/>
    <property type="match status" value="1"/>
</dbReference>
<protein>
    <submittedName>
        <fullName evidence="8">Acetyl-/propionyl-coenzyme A carboxylase alpha chain</fullName>
    </submittedName>
</protein>
<dbReference type="InterPro" id="IPR005481">
    <property type="entry name" value="BC-like_N"/>
</dbReference>
<dbReference type="InterPro" id="IPR005482">
    <property type="entry name" value="Biotin_COase_C"/>
</dbReference>
<dbReference type="GO" id="GO:0046872">
    <property type="term" value="F:metal ion binding"/>
    <property type="evidence" value="ECO:0007669"/>
    <property type="project" value="InterPro"/>
</dbReference>
<evidence type="ECO:0000256" key="2">
    <source>
        <dbReference type="ARBA" id="ARBA00022741"/>
    </source>
</evidence>
<dbReference type="PANTHER" id="PTHR18866">
    <property type="entry name" value="CARBOXYLASE:PYRUVATE/ACETYL-COA/PROPIONYL-COA CARBOXYLASE"/>
    <property type="match status" value="1"/>
</dbReference>
<evidence type="ECO:0000313" key="8">
    <source>
        <dbReference type="EMBL" id="QDV08470.1"/>
    </source>
</evidence>
<dbReference type="GO" id="GO:0005524">
    <property type="term" value="F:ATP binding"/>
    <property type="evidence" value="ECO:0007669"/>
    <property type="project" value="UniProtKB-UniRule"/>
</dbReference>
<dbReference type="AlphaFoldDB" id="A0A518EWL9"/>
<dbReference type="InterPro" id="IPR005479">
    <property type="entry name" value="CPAse_ATP-bd"/>
</dbReference>
<dbReference type="Pfam" id="PF00289">
    <property type="entry name" value="Biotin_carb_N"/>
    <property type="match status" value="1"/>
</dbReference>
<keyword evidence="1" id="KW-0436">Ligase</keyword>
<dbReference type="Pfam" id="PF02786">
    <property type="entry name" value="CPSase_L_D2"/>
    <property type="match status" value="1"/>
</dbReference>
<feature type="domain" description="Biotin carboxylation" evidence="7">
    <location>
        <begin position="1"/>
        <end position="445"/>
    </location>
</feature>
<dbReference type="Gene3D" id="3.30.470.20">
    <property type="entry name" value="ATP-grasp fold, B domain"/>
    <property type="match status" value="1"/>
</dbReference>